<feature type="transmembrane region" description="Helical" evidence="9">
    <location>
        <begin position="185"/>
        <end position="200"/>
    </location>
</feature>
<keyword evidence="6 9" id="KW-1133">Transmembrane helix</keyword>
<evidence type="ECO:0000256" key="1">
    <source>
        <dbReference type="ARBA" id="ARBA00004651"/>
    </source>
</evidence>
<evidence type="ECO:0000313" key="12">
    <source>
        <dbReference type="EMBL" id="MDO8108417.1"/>
    </source>
</evidence>
<feature type="transmembrane region" description="Helical" evidence="9">
    <location>
        <begin position="308"/>
        <end position="325"/>
    </location>
</feature>
<feature type="domain" description="Putative mannosyltransferase YkcA/B-like C-terminal" evidence="11">
    <location>
        <begin position="555"/>
        <end position="643"/>
    </location>
</feature>
<evidence type="ECO:0000256" key="4">
    <source>
        <dbReference type="ARBA" id="ARBA00022679"/>
    </source>
</evidence>
<dbReference type="InterPro" id="IPR038731">
    <property type="entry name" value="RgtA/B/C-like"/>
</dbReference>
<dbReference type="EC" id="2.4.-.-" evidence="12"/>
<reference evidence="12 13" key="1">
    <citation type="submission" date="2023-07" db="EMBL/GenBank/DDBJ databases">
        <title>Description of novel actinomycetes strains, isolated from tidal flat sediment.</title>
        <authorList>
            <person name="Lu C."/>
        </authorList>
    </citation>
    <scope>NUCLEOTIDE SEQUENCE [LARGE SCALE GENOMIC DNA]</scope>
    <source>
        <strain evidence="12 13">SYSU T00b441</strain>
    </source>
</reference>
<evidence type="ECO:0000259" key="11">
    <source>
        <dbReference type="Pfam" id="PF24878"/>
    </source>
</evidence>
<protein>
    <submittedName>
        <fullName evidence="12">Glycosyltransferase family 39 protein</fullName>
        <ecNumber evidence="12">2.4.-.-</ecNumber>
    </submittedName>
</protein>
<evidence type="ECO:0000259" key="10">
    <source>
        <dbReference type="Pfam" id="PF13231"/>
    </source>
</evidence>
<keyword evidence="13" id="KW-1185">Reference proteome</keyword>
<feature type="transmembrane region" description="Helical" evidence="9">
    <location>
        <begin position="161"/>
        <end position="178"/>
    </location>
</feature>
<gene>
    <name evidence="12" type="ORF">Q6348_14565</name>
</gene>
<organism evidence="12 13">
    <name type="scientific">Actinotalea lenta</name>
    <dbReference type="NCBI Taxonomy" id="3064654"/>
    <lineage>
        <taxon>Bacteria</taxon>
        <taxon>Bacillati</taxon>
        <taxon>Actinomycetota</taxon>
        <taxon>Actinomycetes</taxon>
        <taxon>Micrococcales</taxon>
        <taxon>Cellulomonadaceae</taxon>
        <taxon>Actinotalea</taxon>
    </lineage>
</organism>
<feature type="transmembrane region" description="Helical" evidence="9">
    <location>
        <begin position="136"/>
        <end position="155"/>
    </location>
</feature>
<feature type="transmembrane region" description="Helical" evidence="9">
    <location>
        <begin position="362"/>
        <end position="384"/>
    </location>
</feature>
<evidence type="ECO:0000256" key="9">
    <source>
        <dbReference type="SAM" id="Phobius"/>
    </source>
</evidence>
<dbReference type="PANTHER" id="PTHR33908">
    <property type="entry name" value="MANNOSYLTRANSFERASE YKCB-RELATED"/>
    <property type="match status" value="1"/>
</dbReference>
<feature type="region of interest" description="Disordered" evidence="8">
    <location>
        <begin position="519"/>
        <end position="549"/>
    </location>
</feature>
<evidence type="ECO:0000256" key="5">
    <source>
        <dbReference type="ARBA" id="ARBA00022692"/>
    </source>
</evidence>
<dbReference type="InterPro" id="IPR056785">
    <property type="entry name" value="YkcA/B-like_C"/>
</dbReference>
<dbReference type="EMBL" id="JAUQYP010000002">
    <property type="protein sequence ID" value="MDO8108417.1"/>
    <property type="molecule type" value="Genomic_DNA"/>
</dbReference>
<feature type="transmembrane region" description="Helical" evidence="9">
    <location>
        <begin position="459"/>
        <end position="478"/>
    </location>
</feature>
<keyword evidence="5 9" id="KW-0812">Transmembrane</keyword>
<dbReference type="RefSeq" id="WP_304602117.1">
    <property type="nucleotide sequence ID" value="NZ_JAUQYO010000001.1"/>
</dbReference>
<dbReference type="Pfam" id="PF13231">
    <property type="entry name" value="PMT_2"/>
    <property type="match status" value="1"/>
</dbReference>
<evidence type="ECO:0000256" key="2">
    <source>
        <dbReference type="ARBA" id="ARBA00022475"/>
    </source>
</evidence>
<feature type="transmembrane region" description="Helical" evidence="9">
    <location>
        <begin position="230"/>
        <end position="248"/>
    </location>
</feature>
<feature type="domain" description="Glycosyltransferase RgtA/B/C/D-like" evidence="10">
    <location>
        <begin position="86"/>
        <end position="239"/>
    </location>
</feature>
<comment type="caution">
    <text evidence="12">The sequence shown here is derived from an EMBL/GenBank/DDBJ whole genome shotgun (WGS) entry which is preliminary data.</text>
</comment>
<feature type="transmembrane region" description="Helical" evidence="9">
    <location>
        <begin position="104"/>
        <end position="124"/>
    </location>
</feature>
<sequence>MTAALGRAAGGAPVAAASAPRAPARAPWERWATAGLLVATAALYLWGLDRSGWANSFYAAAAQAGAASWKAFWYGASDAGASITVDKPPFSLWPMALSVRAFGLTPWSILVPEALMGVASVAALHASVRRVASAGAALLAGAVLAVTPVAVLMFRYDNPDAMLVLLLTLAAGAVLRGVEDGRTRWMLLAGALVGLAFLTKQLEAFLAVPAMGSAWLMAAPVPLRRRLRDGALAVLAVVAAAGWWVALVELVPASARPWIGGTSNNSFLDLTFGYNGVGRLTGNTIGRTHVVTAGAVGRILVGSTAVQFSWLVPAAVVLAAATWWLRRGAPRTDPVRAALVLWAGWLLVTGATFSVMHGVSHSYYTVALAPATAAMVGIGAGAVWRRRDRPWARALLAGVVALTGAWSVLLLTHSPAWNPWLRPLVAGLTALGAVGLLVPGRAGLGRMRQVLAARRSAPVRRAAVVVSLAAVLLGPVAYSLQTVGAVHTGSVPVAGPRADAGRAASAGFAASMLGRASGGPAGRLRAGGASGTRLRPGVAPGRRSGPGGVSPAVRDLLLRDSARYTWAGAAVSSPLAAWYQLGVRQAVMPVGGFNGTDPSPTLRQFRADVAAGRIHWFIGGGRIYGSQPSGTLEAQRIAAWVRATYPVQVVDGVRLYDLSPTR</sequence>
<dbReference type="Proteomes" id="UP001232536">
    <property type="component" value="Unassembled WGS sequence"/>
</dbReference>
<evidence type="ECO:0000256" key="3">
    <source>
        <dbReference type="ARBA" id="ARBA00022676"/>
    </source>
</evidence>
<keyword evidence="7 9" id="KW-0472">Membrane</keyword>
<feature type="transmembrane region" description="Helical" evidence="9">
    <location>
        <begin position="31"/>
        <end position="48"/>
    </location>
</feature>
<dbReference type="PANTHER" id="PTHR33908:SF3">
    <property type="entry name" value="UNDECAPRENYL PHOSPHATE-ALPHA-4-AMINO-4-DEOXY-L-ARABINOSE ARABINOSYL TRANSFERASE"/>
    <property type="match status" value="1"/>
</dbReference>
<proteinExistence type="predicted"/>
<dbReference type="GO" id="GO:0016757">
    <property type="term" value="F:glycosyltransferase activity"/>
    <property type="evidence" value="ECO:0007669"/>
    <property type="project" value="UniProtKB-KW"/>
</dbReference>
<keyword evidence="4 12" id="KW-0808">Transferase</keyword>
<evidence type="ECO:0000256" key="8">
    <source>
        <dbReference type="SAM" id="MobiDB-lite"/>
    </source>
</evidence>
<evidence type="ECO:0000256" key="7">
    <source>
        <dbReference type="ARBA" id="ARBA00023136"/>
    </source>
</evidence>
<evidence type="ECO:0000256" key="6">
    <source>
        <dbReference type="ARBA" id="ARBA00022989"/>
    </source>
</evidence>
<feature type="transmembrane region" description="Helical" evidence="9">
    <location>
        <begin position="391"/>
        <end position="414"/>
    </location>
</feature>
<dbReference type="InterPro" id="IPR050297">
    <property type="entry name" value="LipidA_mod_glycosyltrf_83"/>
</dbReference>
<feature type="transmembrane region" description="Helical" evidence="9">
    <location>
        <begin position="206"/>
        <end position="223"/>
    </location>
</feature>
<comment type="subcellular location">
    <subcellularLocation>
        <location evidence="1">Cell membrane</location>
        <topology evidence="1">Multi-pass membrane protein</topology>
    </subcellularLocation>
</comment>
<feature type="transmembrane region" description="Helical" evidence="9">
    <location>
        <begin position="420"/>
        <end position="438"/>
    </location>
</feature>
<feature type="transmembrane region" description="Helical" evidence="9">
    <location>
        <begin position="337"/>
        <end position="356"/>
    </location>
</feature>
<keyword evidence="2" id="KW-1003">Cell membrane</keyword>
<feature type="compositionally biased region" description="Low complexity" evidence="8">
    <location>
        <begin position="522"/>
        <end position="543"/>
    </location>
</feature>
<keyword evidence="3 12" id="KW-0328">Glycosyltransferase</keyword>
<name>A0ABT9DFA5_9CELL</name>
<accession>A0ABT9DFA5</accession>
<evidence type="ECO:0000313" key="13">
    <source>
        <dbReference type="Proteomes" id="UP001232536"/>
    </source>
</evidence>
<dbReference type="Pfam" id="PF24878">
    <property type="entry name" value="YkcB_C"/>
    <property type="match status" value="1"/>
</dbReference>